<proteinExistence type="predicted"/>
<sequence length="57" mass="6020">MNGRAVMYEAGQIADVVGPAANEFIRLGMAVDHAEPAVREAVAVAPNQARKAACRVR</sequence>
<keyword evidence="2" id="KW-1185">Reference proteome</keyword>
<dbReference type="EMBL" id="CP019082">
    <property type="protein sequence ID" value="APW60477.1"/>
    <property type="molecule type" value="Genomic_DNA"/>
</dbReference>
<protein>
    <submittedName>
        <fullName evidence="1">Uncharacterized protein</fullName>
    </submittedName>
</protein>
<accession>A0A1U7CNH4</accession>
<evidence type="ECO:0000313" key="1">
    <source>
        <dbReference type="EMBL" id="APW60477.1"/>
    </source>
</evidence>
<organism evidence="1 2">
    <name type="scientific">Paludisphaera borealis</name>
    <dbReference type="NCBI Taxonomy" id="1387353"/>
    <lineage>
        <taxon>Bacteria</taxon>
        <taxon>Pseudomonadati</taxon>
        <taxon>Planctomycetota</taxon>
        <taxon>Planctomycetia</taxon>
        <taxon>Isosphaerales</taxon>
        <taxon>Isosphaeraceae</taxon>
        <taxon>Paludisphaera</taxon>
    </lineage>
</organism>
<gene>
    <name evidence="1" type="ORF">BSF38_01947</name>
</gene>
<name>A0A1U7CNH4_9BACT</name>
<reference evidence="2" key="1">
    <citation type="submission" date="2016-12" db="EMBL/GenBank/DDBJ databases">
        <title>Comparative genomics of four Isosphaeraceae planctomycetes: a common pool of plasmids and glycoside hydrolase genes.</title>
        <authorList>
            <person name="Ivanova A."/>
        </authorList>
    </citation>
    <scope>NUCLEOTIDE SEQUENCE [LARGE SCALE GENOMIC DNA]</scope>
    <source>
        <strain evidence="2">PX4</strain>
    </source>
</reference>
<dbReference type="STRING" id="1387353.BSF38_01947"/>
<dbReference type="Proteomes" id="UP000186309">
    <property type="component" value="Chromosome"/>
</dbReference>
<dbReference type="KEGG" id="pbor:BSF38_01947"/>
<evidence type="ECO:0000313" key="2">
    <source>
        <dbReference type="Proteomes" id="UP000186309"/>
    </source>
</evidence>
<dbReference type="AlphaFoldDB" id="A0A1U7CNH4"/>